<dbReference type="AlphaFoldDB" id="A0A172TGC0"/>
<name>A0A172TGC0_9BACL</name>
<dbReference type="KEGG" id="pswu:SY83_06070"/>
<organism evidence="2 3">
    <name type="scientific">Paenibacillus swuensis</name>
    <dbReference type="NCBI Taxonomy" id="1178515"/>
    <lineage>
        <taxon>Bacteria</taxon>
        <taxon>Bacillati</taxon>
        <taxon>Bacillota</taxon>
        <taxon>Bacilli</taxon>
        <taxon>Bacillales</taxon>
        <taxon>Paenibacillaceae</taxon>
        <taxon>Paenibacillus</taxon>
    </lineage>
</organism>
<reference evidence="2 3" key="1">
    <citation type="submission" date="2015-01" db="EMBL/GenBank/DDBJ databases">
        <title>Paenibacillus swuensis/DY6/whole genome sequencing.</title>
        <authorList>
            <person name="Kim M.K."/>
            <person name="Srinivasan S."/>
            <person name="Lee J.-J."/>
        </authorList>
    </citation>
    <scope>NUCLEOTIDE SEQUENCE [LARGE SCALE GENOMIC DNA]</scope>
    <source>
        <strain evidence="2 3">DY6</strain>
    </source>
</reference>
<dbReference type="EMBL" id="CP011388">
    <property type="protein sequence ID" value="ANE45927.1"/>
    <property type="molecule type" value="Genomic_DNA"/>
</dbReference>
<keyword evidence="1" id="KW-0472">Membrane</keyword>
<evidence type="ECO:0000256" key="1">
    <source>
        <dbReference type="SAM" id="Phobius"/>
    </source>
</evidence>
<sequence>MRKILFYLFVFVLTLLLTWQDVHIGLILGIVFALSFLILIFPDLYMMFLETRIDRLERYLLGQRAKPTVNLIYAMANKQDEEVEELYNLMLAKYKNKQRQALLICSYAAYKDQVSTVKDSVREIQSAAYRIYYETAILLEERRPDEARALAEQLTKPWMKHSILAEIELKAGNRNEAMRHAGEAMRTAKGAQRYVLYKHYERELPEGLVRM</sequence>
<dbReference type="PATRIC" id="fig|1178515.4.peg.1214"/>
<dbReference type="Proteomes" id="UP000076927">
    <property type="component" value="Chromosome"/>
</dbReference>
<feature type="transmembrane region" description="Helical" evidence="1">
    <location>
        <begin position="30"/>
        <end position="49"/>
    </location>
</feature>
<proteinExistence type="predicted"/>
<accession>A0A172TGC0</accession>
<keyword evidence="1" id="KW-1133">Transmembrane helix</keyword>
<evidence type="ECO:0000313" key="3">
    <source>
        <dbReference type="Proteomes" id="UP000076927"/>
    </source>
</evidence>
<keyword evidence="3" id="KW-1185">Reference proteome</keyword>
<dbReference type="STRING" id="1178515.SY83_06070"/>
<keyword evidence="1" id="KW-0812">Transmembrane</keyword>
<evidence type="ECO:0000313" key="2">
    <source>
        <dbReference type="EMBL" id="ANE45927.1"/>
    </source>
</evidence>
<dbReference type="RefSeq" id="WP_068605202.1">
    <property type="nucleotide sequence ID" value="NZ_CP011388.1"/>
</dbReference>
<protein>
    <submittedName>
        <fullName evidence="2">Uncharacterized protein</fullName>
    </submittedName>
</protein>
<gene>
    <name evidence="2" type="ORF">SY83_06070</name>
</gene>